<accession>A0A8H3MA99</accession>
<name>A0A8H3MA99_9GLOM</name>
<protein>
    <submittedName>
        <fullName evidence="1">Uncharacterized protein</fullName>
    </submittedName>
</protein>
<organism evidence="1 2">
    <name type="scientific">Rhizophagus clarus</name>
    <dbReference type="NCBI Taxonomy" id="94130"/>
    <lineage>
        <taxon>Eukaryota</taxon>
        <taxon>Fungi</taxon>
        <taxon>Fungi incertae sedis</taxon>
        <taxon>Mucoromycota</taxon>
        <taxon>Glomeromycotina</taxon>
        <taxon>Glomeromycetes</taxon>
        <taxon>Glomerales</taxon>
        <taxon>Glomeraceae</taxon>
        <taxon>Rhizophagus</taxon>
    </lineage>
</organism>
<evidence type="ECO:0000313" key="2">
    <source>
        <dbReference type="Proteomes" id="UP000615446"/>
    </source>
</evidence>
<sequence length="107" mass="12516">MGLFQVTFPTIHSLKNCEIGAFVANKIAHISSFTLNRFNEFQSQEKKRQTYPLYCMYIIVISSAFYSFSIHSDIQNPKCENYINKIWIYSERICAKKFGNKSVERSI</sequence>
<proteinExistence type="predicted"/>
<gene>
    <name evidence="1" type="ORF">RCL2_002805600</name>
</gene>
<dbReference type="Proteomes" id="UP000615446">
    <property type="component" value="Unassembled WGS sequence"/>
</dbReference>
<dbReference type="AlphaFoldDB" id="A0A8H3MA99"/>
<comment type="caution">
    <text evidence="1">The sequence shown here is derived from an EMBL/GenBank/DDBJ whole genome shotgun (WGS) entry which is preliminary data.</text>
</comment>
<dbReference type="EMBL" id="BLAL01000300">
    <property type="protein sequence ID" value="GET01658.1"/>
    <property type="molecule type" value="Genomic_DNA"/>
</dbReference>
<reference evidence="1" key="1">
    <citation type="submission" date="2019-10" db="EMBL/GenBank/DDBJ databases">
        <title>Conservation and host-specific expression of non-tandemly repeated heterogenous ribosome RNA gene in arbuscular mycorrhizal fungi.</title>
        <authorList>
            <person name="Maeda T."/>
            <person name="Kobayashi Y."/>
            <person name="Nakagawa T."/>
            <person name="Ezawa T."/>
            <person name="Yamaguchi K."/>
            <person name="Bino T."/>
            <person name="Nishimoto Y."/>
            <person name="Shigenobu S."/>
            <person name="Kawaguchi M."/>
        </authorList>
    </citation>
    <scope>NUCLEOTIDE SEQUENCE</scope>
    <source>
        <strain evidence="1">HR1</strain>
    </source>
</reference>
<evidence type="ECO:0000313" key="1">
    <source>
        <dbReference type="EMBL" id="GET01658.1"/>
    </source>
</evidence>